<comment type="catalytic activity">
    <reaction evidence="18">
        <text>a 1,2-diacyl-sn-glycero-3-phospho-(1D-myo-inositol-3,4,5-trisphosphate) + H2O = a 1,2-diacyl-sn-glycero-3-phospho-(1D-myo-inositol-3,4-bisphosphate) + phosphate</text>
        <dbReference type="Rhea" id="RHEA:25528"/>
        <dbReference type="ChEBI" id="CHEBI:15377"/>
        <dbReference type="ChEBI" id="CHEBI:43474"/>
        <dbReference type="ChEBI" id="CHEBI:57658"/>
        <dbReference type="ChEBI" id="CHEBI:57836"/>
        <dbReference type="EC" id="3.1.3.86"/>
    </reaction>
    <physiologicalReaction direction="left-to-right" evidence="18">
        <dbReference type="Rhea" id="RHEA:25529"/>
    </physiologicalReaction>
</comment>
<dbReference type="GO" id="GO:0046856">
    <property type="term" value="P:phosphatidylinositol dephosphorylation"/>
    <property type="evidence" value="ECO:0007669"/>
    <property type="project" value="InterPro"/>
</dbReference>
<evidence type="ECO:0000256" key="11">
    <source>
        <dbReference type="ARBA" id="ARBA00022801"/>
    </source>
</evidence>
<dbReference type="GO" id="GO:0034485">
    <property type="term" value="F:phosphatidylinositol-3,4,5-trisphosphate 5-phosphatase activity"/>
    <property type="evidence" value="ECO:0007669"/>
    <property type="project" value="UniProtKB-EC"/>
</dbReference>
<gene>
    <name evidence="23" type="ORF">NDU88_000757</name>
</gene>
<evidence type="ECO:0000256" key="18">
    <source>
        <dbReference type="ARBA" id="ARBA00023377"/>
    </source>
</evidence>
<dbReference type="Pfam" id="PF00017">
    <property type="entry name" value="SH2"/>
    <property type="match status" value="1"/>
</dbReference>
<evidence type="ECO:0000256" key="7">
    <source>
        <dbReference type="ARBA" id="ARBA00008734"/>
    </source>
</evidence>
<dbReference type="Pfam" id="PF22669">
    <property type="entry name" value="Exo_endo_phos2"/>
    <property type="match status" value="1"/>
</dbReference>
<dbReference type="EC" id="3.1.3.86" evidence="8"/>
<evidence type="ECO:0000256" key="17">
    <source>
        <dbReference type="ARBA" id="ARBA00023273"/>
    </source>
</evidence>
<keyword evidence="12" id="KW-0391">Immunity</keyword>
<evidence type="ECO:0000259" key="22">
    <source>
        <dbReference type="PROSITE" id="PS50105"/>
    </source>
</evidence>
<comment type="similarity">
    <text evidence="7">Belongs to the inositol 1,4,5-trisphosphate 5-phosphatase family.</text>
</comment>
<dbReference type="InterPro" id="IPR057510">
    <property type="entry name" value="C2_SHIP1-2_first"/>
</dbReference>
<dbReference type="GO" id="GO:0016607">
    <property type="term" value="C:nuclear speck"/>
    <property type="evidence" value="ECO:0007669"/>
    <property type="project" value="UniProtKB-SubCell"/>
</dbReference>
<keyword evidence="9" id="KW-0963">Cytoplasm</keyword>
<dbReference type="SMART" id="SM00128">
    <property type="entry name" value="IPPc"/>
    <property type="match status" value="1"/>
</dbReference>
<dbReference type="PROSITE" id="PS50105">
    <property type="entry name" value="SAM_DOMAIN"/>
    <property type="match status" value="1"/>
</dbReference>
<dbReference type="PRINTS" id="PR00401">
    <property type="entry name" value="SH2DOMAIN"/>
</dbReference>
<feature type="domain" description="SAM" evidence="22">
    <location>
        <begin position="1141"/>
        <end position="1204"/>
    </location>
</feature>
<evidence type="ECO:0000256" key="16">
    <source>
        <dbReference type="ARBA" id="ARBA00023242"/>
    </source>
</evidence>
<dbReference type="Gene3D" id="3.30.505.10">
    <property type="entry name" value="SH2 domain"/>
    <property type="match status" value="1"/>
</dbReference>
<dbReference type="Proteomes" id="UP001066276">
    <property type="component" value="Chromosome 2_1"/>
</dbReference>
<keyword evidence="14" id="KW-0472">Membrane</keyword>
<feature type="region of interest" description="Disordered" evidence="20">
    <location>
        <begin position="932"/>
        <end position="1063"/>
    </location>
</feature>
<dbReference type="Pfam" id="PF00536">
    <property type="entry name" value="SAM_1"/>
    <property type="match status" value="1"/>
</dbReference>
<dbReference type="GO" id="GO:0043569">
    <property type="term" value="P:negative regulation of insulin-like growth factor receptor signaling pathway"/>
    <property type="evidence" value="ECO:0007669"/>
    <property type="project" value="TreeGrafter"/>
</dbReference>
<keyword evidence="13 19" id="KW-0727">SH2 domain</keyword>
<dbReference type="Pfam" id="PF24150">
    <property type="entry name" value="C2_SHIP1-2_first"/>
    <property type="match status" value="1"/>
</dbReference>
<evidence type="ECO:0000256" key="5">
    <source>
        <dbReference type="ARBA" id="ARBA00004510"/>
    </source>
</evidence>
<dbReference type="SMART" id="SM00454">
    <property type="entry name" value="SAM"/>
    <property type="match status" value="1"/>
</dbReference>
<evidence type="ECO:0000313" key="24">
    <source>
        <dbReference type="Proteomes" id="UP001066276"/>
    </source>
</evidence>
<proteinExistence type="inferred from homology"/>
<dbReference type="InterPro" id="IPR036691">
    <property type="entry name" value="Endo/exonu/phosph_ase_sf"/>
</dbReference>
<organism evidence="23 24">
    <name type="scientific">Pleurodeles waltl</name>
    <name type="common">Iberian ribbed newt</name>
    <dbReference type="NCBI Taxonomy" id="8319"/>
    <lineage>
        <taxon>Eukaryota</taxon>
        <taxon>Metazoa</taxon>
        <taxon>Chordata</taxon>
        <taxon>Craniata</taxon>
        <taxon>Vertebrata</taxon>
        <taxon>Euteleostomi</taxon>
        <taxon>Amphibia</taxon>
        <taxon>Batrachia</taxon>
        <taxon>Caudata</taxon>
        <taxon>Salamandroidea</taxon>
        <taxon>Salamandridae</taxon>
        <taxon>Pleurodelinae</taxon>
        <taxon>Pleurodeles</taxon>
    </lineage>
</organism>
<dbReference type="CDD" id="cd10343">
    <property type="entry name" value="SH2_SHIP"/>
    <property type="match status" value="1"/>
</dbReference>
<dbReference type="PANTHER" id="PTHR46051">
    <property type="entry name" value="SH2 DOMAIN-CONTAINING PROTEIN"/>
    <property type="match status" value="1"/>
</dbReference>
<dbReference type="InterPro" id="IPR036860">
    <property type="entry name" value="SH2_dom_sf"/>
</dbReference>
<feature type="compositionally biased region" description="Polar residues" evidence="20">
    <location>
        <begin position="961"/>
        <end position="975"/>
    </location>
</feature>
<keyword evidence="17" id="KW-0966">Cell projection</keyword>
<name>A0AAV7V5W6_PLEWA</name>
<comment type="caution">
    <text evidence="23">The sequence shown here is derived from an EMBL/GenBank/DDBJ whole genome shotgun (WGS) entry which is preliminary data.</text>
</comment>
<feature type="compositionally biased region" description="Polar residues" evidence="20">
    <location>
        <begin position="884"/>
        <end position="895"/>
    </location>
</feature>
<dbReference type="PANTHER" id="PTHR46051:SF2">
    <property type="entry name" value="PHOSPHATIDYLINOSITOL 3,4,5-TRISPHOSPHATE 5-PHOSPHATASE 2"/>
    <property type="match status" value="1"/>
</dbReference>
<evidence type="ECO:0000256" key="2">
    <source>
        <dbReference type="ARBA" id="ARBA00004245"/>
    </source>
</evidence>
<dbReference type="AlphaFoldDB" id="A0AAV7V5W6"/>
<keyword evidence="24" id="KW-1185">Reference proteome</keyword>
<dbReference type="Pfam" id="PF24147">
    <property type="entry name" value="C2_SHIP1-2_2nd"/>
    <property type="match status" value="1"/>
</dbReference>
<dbReference type="GO" id="GO:0002376">
    <property type="term" value="P:immune system process"/>
    <property type="evidence" value="ECO:0007669"/>
    <property type="project" value="UniProtKB-KW"/>
</dbReference>
<evidence type="ECO:0000256" key="1">
    <source>
        <dbReference type="ARBA" id="ARBA00004170"/>
    </source>
</evidence>
<accession>A0AAV7V5W6</accession>
<evidence type="ECO:0000256" key="4">
    <source>
        <dbReference type="ARBA" id="ARBA00004486"/>
    </source>
</evidence>
<dbReference type="Gene3D" id="3.60.10.10">
    <property type="entry name" value="Endonuclease/exonuclease/phosphatase"/>
    <property type="match status" value="1"/>
</dbReference>
<evidence type="ECO:0000313" key="23">
    <source>
        <dbReference type="EMBL" id="KAJ1196894.1"/>
    </source>
</evidence>
<evidence type="ECO:0000259" key="21">
    <source>
        <dbReference type="PROSITE" id="PS50001"/>
    </source>
</evidence>
<evidence type="ECO:0000256" key="13">
    <source>
        <dbReference type="ARBA" id="ARBA00022999"/>
    </source>
</evidence>
<dbReference type="SMART" id="SM00252">
    <property type="entry name" value="SH2"/>
    <property type="match status" value="1"/>
</dbReference>
<dbReference type="InterPro" id="IPR001660">
    <property type="entry name" value="SAM"/>
</dbReference>
<dbReference type="InterPro" id="IPR057509">
    <property type="entry name" value="C2_SHIP1-2_2nd"/>
</dbReference>
<protein>
    <recommendedName>
        <fullName evidence="8">phosphatidylinositol-3,4,5-trisphosphate 5-phosphatase</fullName>
        <ecNumber evidence="8">3.1.3.86</ecNumber>
    </recommendedName>
</protein>
<dbReference type="InterPro" id="IPR000980">
    <property type="entry name" value="SH2"/>
</dbReference>
<feature type="region of interest" description="Disordered" evidence="20">
    <location>
        <begin position="881"/>
        <end position="907"/>
    </location>
</feature>
<dbReference type="PROSITE" id="PS50001">
    <property type="entry name" value="SH2"/>
    <property type="match status" value="1"/>
</dbReference>
<dbReference type="GO" id="GO:0005829">
    <property type="term" value="C:cytosol"/>
    <property type="evidence" value="ECO:0007669"/>
    <property type="project" value="UniProtKB-SubCell"/>
</dbReference>
<dbReference type="SUPFAM" id="SSF56219">
    <property type="entry name" value="DNase I-like"/>
    <property type="match status" value="1"/>
</dbReference>
<evidence type="ECO:0000256" key="20">
    <source>
        <dbReference type="SAM" id="MobiDB-lite"/>
    </source>
</evidence>
<dbReference type="SUPFAM" id="SSF47769">
    <property type="entry name" value="SAM/Pointed domain"/>
    <property type="match status" value="1"/>
</dbReference>
<sequence length="1204" mass="134417">MAAPWYHHDISRVQAEDLLAKAGKDGSFLVRDSESVPGAYALCLLFQRHVHTYRILPDEEGLLAVQTIQGIPVKFFRTLSDLVAVYQQPNKGIVIPLLYPVERATELAQEDSDGEDGKAGVHCLSPATLMAAGNQTSTWSSPAHLKEAHIVQRMQLQLEDHIHSSPGNEFLELMADYVKNFLQQDLAALWSGHPNLRHLSRALGAACRGLHSEIDCTLSGLETLGKVFDHPTSPPSSAPKQAFSGLDPELEQLICKISTLSSLLSSLEKKVLTALQETVLNVALTNAPGTGSPVHSPNTPSSDGHKFEVRLGKTQKATVMVELEKGQVVIFKKGMGAPEETITHEQILQLVKFQSEPCKVKLVYGREQQRSLTRDIFFQNAKKREAFCQLLQLMKITHSALDEPDLISLYIGTWNMGGSPPPRSVATWLTSRGLGWGKDESTAALPHDVYVIGTQENSLGDREWVDFLRCALKTTVGIDYKAVAVQSLWSIKMAVLVRPEHERRISHITASSVKTGIANTLGNKGAVGVSFLFNGTSFGFVNCHLASGCEKTSRRNQNYLDILRSLAIGDRKLGVFDISLRFNHLFWFGDLNYRLDMEVQDVLNHVNKKEFDILRAMDQLNLEREKNKVFLRFSEEEISFPPTYRYERGARDSYNCHKFKGSGLRITAPSWCDRVLWKSHPETHITCTSYGCTDDIVTSDHSPVFATFEVGVTSQFLSRKDPSSSTETPACIEFESIEAIVKTSSRNKFFIEIHSYCLEEYQKSGENSSQSSEVTGFLKLGWSGKQLPLLHPIVADMEYLLDQHLLLTVKSCDGHESYGECCIAMRSMISSVPQQFETFLSHRGEETGSIRGWMKVQIPRDRRGTRGRLYDWISLEKDDAETQPLRSPNGVSSPTPRVMRSRPCSFPNSSRGYTNPAYFIFEGIHIPKATSAGHGETPCSPCLKSPKEASPQPAPCKRQPSRSICQGSVVTQGQERQTRASTEDPLPRSPHGCLPWGISSQAQPTRRHKPIRQKRPKSAHILSSALPSGYAEDPITNPQTWKRPELSPKEQPSQSPSLGSDDDRSLTALQMAKCLSELDSQMRSGHVSASEQQYGASKNPLRHTRSSIADAWCSRMEGRRYQHEVQRHTRSRQLSGGCVTTTPSTARQWLAQFGLEQYEEAFCRKGWHNLETFRDIGDQDLMGAGVLNPTHRKLILVNLKETWQ</sequence>
<evidence type="ECO:0000256" key="9">
    <source>
        <dbReference type="ARBA" id="ARBA00022490"/>
    </source>
</evidence>
<feature type="compositionally biased region" description="Basic residues" evidence="20">
    <location>
        <begin position="1005"/>
        <end position="1018"/>
    </location>
</feature>
<keyword evidence="11" id="KW-0378">Hydrolase</keyword>
<evidence type="ECO:0000256" key="19">
    <source>
        <dbReference type="PROSITE-ProRule" id="PRU00191"/>
    </source>
</evidence>
<dbReference type="FunFam" id="3.60.10.10:FF:000005">
    <property type="entry name" value="phosphatidylinositol 3,4,5-trisphosphate 5-phosphatase 1"/>
    <property type="match status" value="1"/>
</dbReference>
<dbReference type="GO" id="GO:0004445">
    <property type="term" value="F:inositol-polyphosphate 5-phosphatase activity"/>
    <property type="evidence" value="ECO:0007669"/>
    <property type="project" value="TreeGrafter"/>
</dbReference>
<keyword evidence="15" id="KW-0206">Cytoskeleton</keyword>
<evidence type="ECO:0000256" key="15">
    <source>
        <dbReference type="ARBA" id="ARBA00023212"/>
    </source>
</evidence>
<evidence type="ECO:0000256" key="10">
    <source>
        <dbReference type="ARBA" id="ARBA00022553"/>
    </source>
</evidence>
<dbReference type="InterPro" id="IPR000300">
    <property type="entry name" value="IPPc"/>
</dbReference>
<dbReference type="GO" id="GO:0030027">
    <property type="term" value="C:lamellipodium"/>
    <property type="evidence" value="ECO:0007669"/>
    <property type="project" value="UniProtKB-SubCell"/>
</dbReference>
<reference evidence="23" key="1">
    <citation type="journal article" date="2022" name="bioRxiv">
        <title>Sequencing and chromosome-scale assembly of the giantPleurodeles waltlgenome.</title>
        <authorList>
            <person name="Brown T."/>
            <person name="Elewa A."/>
            <person name="Iarovenko S."/>
            <person name="Subramanian E."/>
            <person name="Araus A.J."/>
            <person name="Petzold A."/>
            <person name="Susuki M."/>
            <person name="Suzuki K.-i.T."/>
            <person name="Hayashi T."/>
            <person name="Toyoda A."/>
            <person name="Oliveira C."/>
            <person name="Osipova E."/>
            <person name="Leigh N.D."/>
            <person name="Simon A."/>
            <person name="Yun M.H."/>
        </authorList>
    </citation>
    <scope>NUCLEOTIDE SEQUENCE</scope>
    <source>
        <strain evidence="23">20211129_DDA</strain>
        <tissue evidence="23">Liver</tissue>
    </source>
</reference>
<evidence type="ECO:0000256" key="14">
    <source>
        <dbReference type="ARBA" id="ARBA00023136"/>
    </source>
</evidence>
<dbReference type="Gene3D" id="1.10.150.50">
    <property type="entry name" value="Transcription Factor, Ets-1"/>
    <property type="match status" value="1"/>
</dbReference>
<dbReference type="EMBL" id="JANPWB010000003">
    <property type="protein sequence ID" value="KAJ1196894.1"/>
    <property type="molecule type" value="Genomic_DNA"/>
</dbReference>
<dbReference type="GO" id="GO:0016020">
    <property type="term" value="C:membrane"/>
    <property type="evidence" value="ECO:0007669"/>
    <property type="project" value="UniProtKB-SubCell"/>
</dbReference>
<dbReference type="GO" id="GO:0050776">
    <property type="term" value="P:regulation of immune response"/>
    <property type="evidence" value="ECO:0007669"/>
    <property type="project" value="TreeGrafter"/>
</dbReference>
<keyword evidence="16" id="KW-0539">Nucleus</keyword>
<evidence type="ECO:0000256" key="3">
    <source>
        <dbReference type="ARBA" id="ARBA00004324"/>
    </source>
</evidence>
<feature type="domain" description="SH2" evidence="21">
    <location>
        <begin position="5"/>
        <end position="101"/>
    </location>
</feature>
<keyword evidence="10" id="KW-0597">Phosphoprotein</keyword>
<evidence type="ECO:0000256" key="6">
    <source>
        <dbReference type="ARBA" id="ARBA00004514"/>
    </source>
</evidence>
<dbReference type="GO" id="GO:0005856">
    <property type="term" value="C:cytoskeleton"/>
    <property type="evidence" value="ECO:0007669"/>
    <property type="project" value="UniProtKB-SubCell"/>
</dbReference>
<evidence type="ECO:0000256" key="8">
    <source>
        <dbReference type="ARBA" id="ARBA00012981"/>
    </source>
</evidence>
<dbReference type="SUPFAM" id="SSF55550">
    <property type="entry name" value="SH2 domain"/>
    <property type="match status" value="1"/>
</dbReference>
<evidence type="ECO:0000256" key="12">
    <source>
        <dbReference type="ARBA" id="ARBA00022859"/>
    </source>
</evidence>
<feature type="compositionally biased region" description="Basic and acidic residues" evidence="20">
    <location>
        <begin position="976"/>
        <end position="986"/>
    </location>
</feature>
<dbReference type="InterPro" id="IPR013761">
    <property type="entry name" value="SAM/pointed_sf"/>
</dbReference>
<comment type="subcellular location">
    <subcellularLocation>
        <location evidence="4">Cell projection</location>
        <location evidence="4">Filopodium</location>
    </subcellularLocation>
    <subcellularLocation>
        <location evidence="5">Cell projection</location>
        <location evidence="5">Lamellipodium</location>
    </subcellularLocation>
    <subcellularLocation>
        <location evidence="2">Cytoplasm</location>
        <location evidence="2">Cytoskeleton</location>
    </subcellularLocation>
    <subcellularLocation>
        <location evidence="6">Cytoplasm</location>
        <location evidence="6">Cytosol</location>
    </subcellularLocation>
    <subcellularLocation>
        <location evidence="1">Membrane</location>
        <topology evidence="1">Peripheral membrane protein</topology>
    </subcellularLocation>
    <subcellularLocation>
        <location evidence="3">Nucleus speckle</location>
    </subcellularLocation>
</comment>
<dbReference type="GO" id="GO:0030175">
    <property type="term" value="C:filopodium"/>
    <property type="evidence" value="ECO:0007669"/>
    <property type="project" value="UniProtKB-SubCell"/>
</dbReference>